<keyword evidence="3 12" id="KW-0812">Transmembrane</keyword>
<keyword evidence="8" id="KW-0350">Heme biosynthesis</keyword>
<evidence type="ECO:0000256" key="11">
    <source>
        <dbReference type="ARBA" id="ARBA00023444"/>
    </source>
</evidence>
<feature type="transmembrane region" description="Helical" evidence="12">
    <location>
        <begin position="207"/>
        <end position="228"/>
    </location>
</feature>
<evidence type="ECO:0000256" key="9">
    <source>
        <dbReference type="ARBA" id="ARBA00023136"/>
    </source>
</evidence>
<evidence type="ECO:0000256" key="5">
    <source>
        <dbReference type="ARBA" id="ARBA00022989"/>
    </source>
</evidence>
<feature type="transmembrane region" description="Helical" evidence="12">
    <location>
        <begin position="139"/>
        <end position="159"/>
    </location>
</feature>
<sequence length="381" mass="41570">MQASSLLQLALMGILVAILPLSMVWMSADVNKFRKLVWVAVFLTFDLIVFGGFTRLTDSGLGCPDWPGCYGMANPFLAHEQIAAAEAAMPTGPVTVVKAWIEMIHRYLAMGIGVIIMALLFTSIVQWRKTRVQAFKPGIPLALFVFVCIQGAFGAWTVTLKLQPVIVTIHLLLGMGLLALLTWLGGREDYLMQPPAPAGDNAALRRIRVLAILAAVVITAQIALGGWVSTNYATLACDEFPLCDGQVVPPMDFEHGFHLWRELGKTAAGHYLPFSALVAIHWVHRNFAIVVVAVLGLLVWRAWRQPYLARHARLLALVLFVQLLTGIATVYLDFPLAIAVMHNAGAALLVLLATMLNYRVKYQLEVNRAKSAAAPAASAVL</sequence>
<evidence type="ECO:0000256" key="1">
    <source>
        <dbReference type="ARBA" id="ARBA00004141"/>
    </source>
</evidence>
<organism evidence="13 14">
    <name type="scientific">Massilia agri</name>
    <dbReference type="NCBI Taxonomy" id="1886785"/>
    <lineage>
        <taxon>Bacteria</taxon>
        <taxon>Pseudomonadati</taxon>
        <taxon>Pseudomonadota</taxon>
        <taxon>Betaproteobacteria</taxon>
        <taxon>Burkholderiales</taxon>
        <taxon>Oxalobacteraceae</taxon>
        <taxon>Telluria group</taxon>
        <taxon>Massilia</taxon>
    </lineage>
</organism>
<keyword evidence="9 12" id="KW-0472">Membrane</keyword>
<evidence type="ECO:0000256" key="7">
    <source>
        <dbReference type="ARBA" id="ARBA00023004"/>
    </source>
</evidence>
<dbReference type="EMBL" id="JANUHA010000005">
    <property type="protein sequence ID" value="MCS0596638.1"/>
    <property type="molecule type" value="Genomic_DNA"/>
</dbReference>
<evidence type="ECO:0000256" key="10">
    <source>
        <dbReference type="ARBA" id="ARBA00023157"/>
    </source>
</evidence>
<evidence type="ECO:0000313" key="14">
    <source>
        <dbReference type="Proteomes" id="UP001206572"/>
    </source>
</evidence>
<keyword evidence="2" id="KW-1003">Cell membrane</keyword>
<comment type="subcellular location">
    <subcellularLocation>
        <location evidence="1">Membrane</location>
        <topology evidence="1">Multi-pass membrane protein</topology>
    </subcellularLocation>
</comment>
<accession>A0ABT2AKC5</accession>
<keyword evidence="4" id="KW-0479">Metal-binding</keyword>
<evidence type="ECO:0000256" key="3">
    <source>
        <dbReference type="ARBA" id="ARBA00022692"/>
    </source>
</evidence>
<dbReference type="Proteomes" id="UP001206572">
    <property type="component" value="Unassembled WGS sequence"/>
</dbReference>
<evidence type="ECO:0000313" key="13">
    <source>
        <dbReference type="EMBL" id="MCS0596638.1"/>
    </source>
</evidence>
<evidence type="ECO:0000256" key="8">
    <source>
        <dbReference type="ARBA" id="ARBA00023133"/>
    </source>
</evidence>
<name>A0ABT2AKC5_9BURK</name>
<feature type="transmembrane region" description="Helical" evidence="12">
    <location>
        <begin position="338"/>
        <end position="358"/>
    </location>
</feature>
<dbReference type="PANTHER" id="PTHR35457">
    <property type="entry name" value="HEME A SYNTHASE"/>
    <property type="match status" value="1"/>
</dbReference>
<evidence type="ECO:0000256" key="12">
    <source>
        <dbReference type="SAM" id="Phobius"/>
    </source>
</evidence>
<comment type="pathway">
    <text evidence="11">Porphyrin-containing compound metabolism.</text>
</comment>
<feature type="transmembrane region" description="Helical" evidence="12">
    <location>
        <begin position="6"/>
        <end position="24"/>
    </location>
</feature>
<keyword evidence="5 12" id="KW-1133">Transmembrane helix</keyword>
<proteinExistence type="predicted"/>
<evidence type="ECO:0000256" key="6">
    <source>
        <dbReference type="ARBA" id="ARBA00023002"/>
    </source>
</evidence>
<evidence type="ECO:0000256" key="2">
    <source>
        <dbReference type="ARBA" id="ARBA00022475"/>
    </source>
</evidence>
<dbReference type="PANTHER" id="PTHR35457:SF1">
    <property type="entry name" value="HEME A SYNTHASE"/>
    <property type="match status" value="1"/>
</dbReference>
<keyword evidence="10" id="KW-1015">Disulfide bond</keyword>
<keyword evidence="6" id="KW-0560">Oxidoreductase</keyword>
<dbReference type="RefSeq" id="WP_258827671.1">
    <property type="nucleotide sequence ID" value="NZ_JANUHA010000005.1"/>
</dbReference>
<feature type="transmembrane region" description="Helical" evidence="12">
    <location>
        <begin position="36"/>
        <end position="56"/>
    </location>
</feature>
<reference evidence="13 14" key="1">
    <citation type="submission" date="2022-08" db="EMBL/GenBank/DDBJ databases">
        <title>Reclassification of Massilia species as members of the genera Telluria, Duganella, Pseudoduganella, Mokoshia gen. nov. and Zemynaea gen. nov. using orthogonal and non-orthogonal genome-based approaches.</title>
        <authorList>
            <person name="Bowman J.P."/>
        </authorList>
    </citation>
    <scope>NUCLEOTIDE SEQUENCE [LARGE SCALE GENOMIC DNA]</scope>
    <source>
        <strain evidence="13 14">JCM 31661</strain>
    </source>
</reference>
<dbReference type="Pfam" id="PF02628">
    <property type="entry name" value="COX15-CtaA"/>
    <property type="match status" value="1"/>
</dbReference>
<feature type="transmembrane region" description="Helical" evidence="12">
    <location>
        <begin position="312"/>
        <end position="332"/>
    </location>
</feature>
<protein>
    <submittedName>
        <fullName evidence="13">COX15/CtaA family protein</fullName>
    </submittedName>
</protein>
<dbReference type="InterPro" id="IPR003780">
    <property type="entry name" value="COX15/CtaA_fam"/>
</dbReference>
<evidence type="ECO:0000256" key="4">
    <source>
        <dbReference type="ARBA" id="ARBA00022723"/>
    </source>
</evidence>
<dbReference type="InterPro" id="IPR050450">
    <property type="entry name" value="COX15/CtaA_HemeA_synthase"/>
</dbReference>
<comment type="caution">
    <text evidence="13">The sequence shown here is derived from an EMBL/GenBank/DDBJ whole genome shotgun (WGS) entry which is preliminary data.</text>
</comment>
<feature type="transmembrane region" description="Helical" evidence="12">
    <location>
        <begin position="165"/>
        <end position="186"/>
    </location>
</feature>
<feature type="transmembrane region" description="Helical" evidence="12">
    <location>
        <begin position="107"/>
        <end position="127"/>
    </location>
</feature>
<feature type="transmembrane region" description="Helical" evidence="12">
    <location>
        <begin position="282"/>
        <end position="300"/>
    </location>
</feature>
<gene>
    <name evidence="13" type="ORF">NX780_09765</name>
</gene>
<keyword evidence="7" id="KW-0408">Iron</keyword>
<keyword evidence="14" id="KW-1185">Reference proteome</keyword>